<comment type="caution">
    <text evidence="3">The sequence shown here is derived from an EMBL/GenBank/DDBJ whole genome shotgun (WGS) entry which is preliminary data.</text>
</comment>
<dbReference type="Proteomes" id="UP000710849">
    <property type="component" value="Unassembled WGS sequence"/>
</dbReference>
<feature type="domain" description="LysM" evidence="2">
    <location>
        <begin position="193"/>
        <end position="230"/>
    </location>
</feature>
<dbReference type="GeneID" id="62152232"/>
<name>A0A9P5I888_9HELO</name>
<dbReference type="InterPro" id="IPR036779">
    <property type="entry name" value="LysM_dom_sf"/>
</dbReference>
<evidence type="ECO:0000313" key="3">
    <source>
        <dbReference type="EMBL" id="KAF7934284.1"/>
    </source>
</evidence>
<sequence>MNKMNQESCCTCARLLVQIERNEGTNGLPSYLESTLGSNPSLQSTRGDSSSNEKTKEEVVYSEKSQAHNIEKETEDTHWKEKEGNCSRENRRLSCCGRIICGECIEGNERFGSYCPFCQVRSAETVDNLAAASTPLDKPPSYESLHSSESNSRTTPPTYSHTLDSKSEAQPQSQSKTEPQFEDTLHFLSHATDSMTSLSFRYGVPIDVLRKKNGITSDHLLLARKTILIPGEWYKGGVSLSPRPVEGEEEERRKSCVRRFMVGCKVSEYDIAVLYLEQANYDLELAMGIYKDDERWEKENPISNKAKGKGKSRYDVAKRRFTGQRS</sequence>
<dbReference type="EMBL" id="RCSW01000018">
    <property type="protein sequence ID" value="KAF7934284.1"/>
    <property type="molecule type" value="Genomic_DNA"/>
</dbReference>
<feature type="region of interest" description="Disordered" evidence="1">
    <location>
        <begin position="132"/>
        <end position="180"/>
    </location>
</feature>
<evidence type="ECO:0000259" key="2">
    <source>
        <dbReference type="Pfam" id="PF01476"/>
    </source>
</evidence>
<evidence type="ECO:0000256" key="1">
    <source>
        <dbReference type="SAM" id="MobiDB-lite"/>
    </source>
</evidence>
<proteinExistence type="predicted"/>
<feature type="compositionally biased region" description="Low complexity" evidence="1">
    <location>
        <begin position="141"/>
        <end position="152"/>
    </location>
</feature>
<dbReference type="PANTHER" id="PTHR20932">
    <property type="entry name" value="LYSM AND PUTATIVE PEPTIDOGLYCAN-BINDING DOMAIN-CONTAINING PROTEIN"/>
    <property type="match status" value="1"/>
</dbReference>
<feature type="compositionally biased region" description="Basic and acidic residues" evidence="1">
    <location>
        <begin position="51"/>
        <end position="83"/>
    </location>
</feature>
<feature type="region of interest" description="Disordered" evidence="1">
    <location>
        <begin position="28"/>
        <end position="83"/>
    </location>
</feature>
<dbReference type="AlphaFoldDB" id="A0A9P5I888"/>
<feature type="compositionally biased region" description="Polar residues" evidence="1">
    <location>
        <begin position="28"/>
        <end position="50"/>
    </location>
</feature>
<accession>A0A9P5I888</accession>
<organism evidence="3 4">
    <name type="scientific">Botrytis byssoidea</name>
    <dbReference type="NCBI Taxonomy" id="139641"/>
    <lineage>
        <taxon>Eukaryota</taxon>
        <taxon>Fungi</taxon>
        <taxon>Dikarya</taxon>
        <taxon>Ascomycota</taxon>
        <taxon>Pezizomycotina</taxon>
        <taxon>Leotiomycetes</taxon>
        <taxon>Helotiales</taxon>
        <taxon>Sclerotiniaceae</taxon>
        <taxon>Botrytis</taxon>
    </lineage>
</organism>
<feature type="compositionally biased region" description="Polar residues" evidence="1">
    <location>
        <begin position="153"/>
        <end position="178"/>
    </location>
</feature>
<dbReference type="InterPro" id="IPR045030">
    <property type="entry name" value="LYSM1-4"/>
</dbReference>
<protein>
    <recommendedName>
        <fullName evidence="2">LysM domain-containing protein</fullName>
    </recommendedName>
</protein>
<dbReference type="PANTHER" id="PTHR20932:SF31">
    <property type="entry name" value="RING-TYPE DOMAIN-CONTAINING PROTEIN"/>
    <property type="match status" value="1"/>
</dbReference>
<gene>
    <name evidence="3" type="ORF">EAE97_008644</name>
</gene>
<reference evidence="3 4" key="1">
    <citation type="journal article" date="2020" name="Genome Biol. Evol.">
        <title>Comparative genomics of Sclerotiniaceae.</title>
        <authorList>
            <person name="Valero Jimenez C.A."/>
            <person name="Steentjes M."/>
            <person name="Scholten O.E."/>
            <person name="Van Kan J.A.L."/>
        </authorList>
    </citation>
    <scope>NUCLEOTIDE SEQUENCE [LARGE SCALE GENOMIC DNA]</scope>
    <source>
        <strain evidence="3 4">MUCL 94</strain>
    </source>
</reference>
<dbReference type="InterPro" id="IPR018392">
    <property type="entry name" value="LysM"/>
</dbReference>
<evidence type="ECO:0000313" key="4">
    <source>
        <dbReference type="Proteomes" id="UP000710849"/>
    </source>
</evidence>
<dbReference type="RefSeq" id="XP_038730241.1">
    <property type="nucleotide sequence ID" value="XM_038879159.1"/>
</dbReference>
<dbReference type="Pfam" id="PF01476">
    <property type="entry name" value="LysM"/>
    <property type="match status" value="1"/>
</dbReference>
<keyword evidence="4" id="KW-1185">Reference proteome</keyword>
<feature type="region of interest" description="Disordered" evidence="1">
    <location>
        <begin position="300"/>
        <end position="326"/>
    </location>
</feature>
<dbReference type="Gene3D" id="3.10.350.10">
    <property type="entry name" value="LysM domain"/>
    <property type="match status" value="1"/>
</dbReference>